<sequence>MHVAQRRLTLGHFNGRNSQGPQVATVIIGGIRILVTCNHLRRHPIRKKNKFITPINVFLLPMLSRDAKVDQFDIGIVSEKNILALDVSVNDFVGVQVRQTAQNVPTNVSDPFFFEKIVFRRLDQIGH</sequence>
<protein>
    <submittedName>
        <fullName evidence="1">Uncharacterized protein</fullName>
    </submittedName>
</protein>
<proteinExistence type="predicted"/>
<evidence type="ECO:0000313" key="2">
    <source>
        <dbReference type="Proteomes" id="UP000276133"/>
    </source>
</evidence>
<evidence type="ECO:0000313" key="1">
    <source>
        <dbReference type="EMBL" id="RNA12433.1"/>
    </source>
</evidence>
<dbReference type="Proteomes" id="UP000276133">
    <property type="component" value="Unassembled WGS sequence"/>
</dbReference>
<accession>A0A3M7QMD7</accession>
<dbReference type="OrthoDB" id="10574618at2759"/>
<keyword evidence="2" id="KW-1185">Reference proteome</keyword>
<name>A0A3M7QMD7_BRAPC</name>
<dbReference type="AlphaFoldDB" id="A0A3M7QMD7"/>
<gene>
    <name evidence="1" type="ORF">BpHYR1_037969</name>
</gene>
<reference evidence="1 2" key="1">
    <citation type="journal article" date="2018" name="Sci. Rep.">
        <title>Genomic signatures of local adaptation to the degree of environmental predictability in rotifers.</title>
        <authorList>
            <person name="Franch-Gras L."/>
            <person name="Hahn C."/>
            <person name="Garcia-Roger E.M."/>
            <person name="Carmona M.J."/>
            <person name="Serra M."/>
            <person name="Gomez A."/>
        </authorList>
    </citation>
    <scope>NUCLEOTIDE SEQUENCE [LARGE SCALE GENOMIC DNA]</scope>
    <source>
        <strain evidence="1">HYR1</strain>
    </source>
</reference>
<organism evidence="1 2">
    <name type="scientific">Brachionus plicatilis</name>
    <name type="common">Marine rotifer</name>
    <name type="synonym">Brachionus muelleri</name>
    <dbReference type="NCBI Taxonomy" id="10195"/>
    <lineage>
        <taxon>Eukaryota</taxon>
        <taxon>Metazoa</taxon>
        <taxon>Spiralia</taxon>
        <taxon>Gnathifera</taxon>
        <taxon>Rotifera</taxon>
        <taxon>Eurotatoria</taxon>
        <taxon>Monogononta</taxon>
        <taxon>Pseudotrocha</taxon>
        <taxon>Ploima</taxon>
        <taxon>Brachionidae</taxon>
        <taxon>Brachionus</taxon>
    </lineage>
</organism>
<dbReference type="EMBL" id="REGN01005694">
    <property type="protein sequence ID" value="RNA12433.1"/>
    <property type="molecule type" value="Genomic_DNA"/>
</dbReference>
<comment type="caution">
    <text evidence="1">The sequence shown here is derived from an EMBL/GenBank/DDBJ whole genome shotgun (WGS) entry which is preliminary data.</text>
</comment>